<dbReference type="GO" id="GO:0019752">
    <property type="term" value="P:carboxylic acid metabolic process"/>
    <property type="evidence" value="ECO:0007669"/>
    <property type="project" value="InterPro"/>
</dbReference>
<dbReference type="PANTHER" id="PTHR42735:SF6">
    <property type="entry name" value="SPHINGOSINE-1-PHOSPHATE LYASE 1"/>
    <property type="match status" value="1"/>
</dbReference>
<proteinExistence type="inferred from homology"/>
<keyword evidence="2 5" id="KW-0663">Pyridoxal phosphate</keyword>
<dbReference type="InterPro" id="IPR015422">
    <property type="entry name" value="PyrdxlP-dep_Trfase_small"/>
</dbReference>
<evidence type="ECO:0000256" key="2">
    <source>
        <dbReference type="ARBA" id="ARBA00022898"/>
    </source>
</evidence>
<evidence type="ECO:0000256" key="6">
    <source>
        <dbReference type="RuleBase" id="RU000382"/>
    </source>
</evidence>
<evidence type="ECO:0000256" key="5">
    <source>
        <dbReference type="PIRSR" id="PIRSR602129-50"/>
    </source>
</evidence>
<dbReference type="Pfam" id="PF00282">
    <property type="entry name" value="Pyridoxal_deC"/>
    <property type="match status" value="1"/>
</dbReference>
<evidence type="ECO:0000256" key="4">
    <source>
        <dbReference type="ARBA" id="ARBA00038302"/>
    </source>
</evidence>
<feature type="modified residue" description="N6-(pyridoxal phosphate)lysine" evidence="5">
    <location>
        <position position="239"/>
    </location>
</feature>
<organism evidence="7 8">
    <name type="scientific">Cryptosporangium aurantiacum</name>
    <dbReference type="NCBI Taxonomy" id="134849"/>
    <lineage>
        <taxon>Bacteria</taxon>
        <taxon>Bacillati</taxon>
        <taxon>Actinomycetota</taxon>
        <taxon>Actinomycetes</taxon>
        <taxon>Cryptosporangiales</taxon>
        <taxon>Cryptosporangiaceae</taxon>
        <taxon>Cryptosporangium</taxon>
    </lineage>
</organism>
<evidence type="ECO:0000313" key="8">
    <source>
        <dbReference type="Proteomes" id="UP000184440"/>
    </source>
</evidence>
<dbReference type="InterPro" id="IPR050477">
    <property type="entry name" value="GrpII_AminoAcid_Decarb"/>
</dbReference>
<dbReference type="InterPro" id="IPR015424">
    <property type="entry name" value="PyrdxlP-dep_Trfase"/>
</dbReference>
<reference evidence="7 8" key="1">
    <citation type="submission" date="2016-11" db="EMBL/GenBank/DDBJ databases">
        <authorList>
            <person name="Jaros S."/>
            <person name="Januszkiewicz K."/>
            <person name="Wedrychowicz H."/>
        </authorList>
    </citation>
    <scope>NUCLEOTIDE SEQUENCE [LARGE SCALE GENOMIC DNA]</scope>
    <source>
        <strain evidence="7 8">DSM 46144</strain>
    </source>
</reference>
<comment type="similarity">
    <text evidence="4">Belongs to the group II decarboxylase family. Sphingosine-1-phosphate lyase subfamily.</text>
</comment>
<evidence type="ECO:0000256" key="3">
    <source>
        <dbReference type="ARBA" id="ARBA00023239"/>
    </source>
</evidence>
<dbReference type="PANTHER" id="PTHR42735">
    <property type="match status" value="1"/>
</dbReference>
<dbReference type="EMBL" id="FRCS01000005">
    <property type="protein sequence ID" value="SHN33079.1"/>
    <property type="molecule type" value="Genomic_DNA"/>
</dbReference>
<dbReference type="RefSeq" id="WP_073258727.1">
    <property type="nucleotide sequence ID" value="NZ_FRCS01000005.1"/>
</dbReference>
<name>A0A1M7QNK8_9ACTN</name>
<dbReference type="GO" id="GO:0030170">
    <property type="term" value="F:pyridoxal phosphate binding"/>
    <property type="evidence" value="ECO:0007669"/>
    <property type="project" value="InterPro"/>
</dbReference>
<comment type="cofactor">
    <cofactor evidence="1 5 6">
        <name>pyridoxal 5'-phosphate</name>
        <dbReference type="ChEBI" id="CHEBI:597326"/>
    </cofactor>
</comment>
<dbReference type="STRING" id="134849.SAMN05443668_105113"/>
<dbReference type="SUPFAM" id="SSF53383">
    <property type="entry name" value="PLP-dependent transferases"/>
    <property type="match status" value="1"/>
</dbReference>
<gene>
    <name evidence="7" type="ORF">SAMN05443668_105113</name>
</gene>
<dbReference type="Gene3D" id="3.40.640.10">
    <property type="entry name" value="Type I PLP-dependent aspartate aminotransferase-like (Major domain)"/>
    <property type="match status" value="1"/>
</dbReference>
<dbReference type="Gene3D" id="3.90.1150.10">
    <property type="entry name" value="Aspartate Aminotransferase, domain 1"/>
    <property type="match status" value="1"/>
</dbReference>
<dbReference type="InterPro" id="IPR002129">
    <property type="entry name" value="PyrdxlP-dep_de-COase"/>
</dbReference>
<dbReference type="GO" id="GO:0004058">
    <property type="term" value="F:aromatic-L-amino-acid decarboxylase activity"/>
    <property type="evidence" value="ECO:0007669"/>
    <property type="project" value="UniProtKB-ARBA"/>
</dbReference>
<protein>
    <submittedName>
        <fullName evidence="7">Glutamate or tyrosine decarboxylase</fullName>
    </submittedName>
</protein>
<dbReference type="OrthoDB" id="3401800at2"/>
<dbReference type="Proteomes" id="UP000184440">
    <property type="component" value="Unassembled WGS sequence"/>
</dbReference>
<dbReference type="AlphaFoldDB" id="A0A1M7QNK8"/>
<sequence>MTLEKQGAPAEDVLAELAALRAADLPTHGGRTWAYVYDSGLAGLDALAHRAAEAVTGLNGLDPTVFPSLLTMENEVVAAAARLLGGGPGTVGTVTSGGTESILLAVKAARDGRHDVERPQLVAPVTAHAAFAKAAEYFRVELVPVEVDPVTFRPDPADVAAAITDRTVLVVASAPSYAHGVIDPVVEIAAVAAERGVRCHVDACIGGWVLPFWRRLGVPMPGFDLSVPGVTSLSVDLHKYAYAPKGTSVLLHRDAELRRSQYFAFADWPGYSMINATMQSTKSAAPLAAAWAVLRHLGEEGYLALAEQTLAATRTLIAGVEAVEGLRVLGPPQASLVAFGAADDGPDLFVLADELTVRGWYVQPQFALGALPTNLHLTVTAASAPKIEPFLADLRDAVAAAHAHGPVAVDAGIVEWLRTLDPSTLTSEEFGGLLAAGGLAPGDGGGAFALPARMAEINALLAAAPPRLRERLLIEFFGLLYTP</sequence>
<evidence type="ECO:0000313" key="7">
    <source>
        <dbReference type="EMBL" id="SHN33079.1"/>
    </source>
</evidence>
<dbReference type="InterPro" id="IPR015421">
    <property type="entry name" value="PyrdxlP-dep_Trfase_major"/>
</dbReference>
<keyword evidence="8" id="KW-1185">Reference proteome</keyword>
<evidence type="ECO:0000256" key="1">
    <source>
        <dbReference type="ARBA" id="ARBA00001933"/>
    </source>
</evidence>
<accession>A0A1M7QNK8</accession>
<keyword evidence="3 6" id="KW-0456">Lyase</keyword>